<evidence type="ECO:0000313" key="3">
    <source>
        <dbReference type="Proteomes" id="UP000193467"/>
    </source>
</evidence>
<feature type="compositionally biased region" description="Basic and acidic residues" evidence="1">
    <location>
        <begin position="500"/>
        <end position="515"/>
    </location>
</feature>
<organism evidence="2 3">
    <name type="scientific">Leucosporidium creatinivorum</name>
    <dbReference type="NCBI Taxonomy" id="106004"/>
    <lineage>
        <taxon>Eukaryota</taxon>
        <taxon>Fungi</taxon>
        <taxon>Dikarya</taxon>
        <taxon>Basidiomycota</taxon>
        <taxon>Pucciniomycotina</taxon>
        <taxon>Microbotryomycetes</taxon>
        <taxon>Leucosporidiales</taxon>
        <taxon>Leucosporidium</taxon>
    </lineage>
</organism>
<keyword evidence="3" id="KW-1185">Reference proteome</keyword>
<name>A0A1Y2FVW8_9BASI</name>
<dbReference type="InParanoid" id="A0A1Y2FVW8"/>
<accession>A0A1Y2FVW8</accession>
<feature type="region of interest" description="Disordered" evidence="1">
    <location>
        <begin position="376"/>
        <end position="431"/>
    </location>
</feature>
<evidence type="ECO:0000313" key="2">
    <source>
        <dbReference type="EMBL" id="ORY87454.1"/>
    </source>
</evidence>
<feature type="compositionally biased region" description="Low complexity" evidence="1">
    <location>
        <begin position="411"/>
        <end position="421"/>
    </location>
</feature>
<gene>
    <name evidence="2" type="ORF">BCR35DRAFT_338770</name>
</gene>
<dbReference type="OrthoDB" id="47375at2759"/>
<feature type="region of interest" description="Disordered" evidence="1">
    <location>
        <begin position="445"/>
        <end position="530"/>
    </location>
</feature>
<dbReference type="AlphaFoldDB" id="A0A1Y2FVW8"/>
<dbReference type="Proteomes" id="UP000193467">
    <property type="component" value="Unassembled WGS sequence"/>
</dbReference>
<sequence>MEDDFDWSSDEGLNGLLAYRQHLELTTSPPGYSHSATLGFSHIYCISLVTAHDRRRRMEKLAKALGVELTFVDATPPTTPILRWIAERVMEVREKKVKVMVKSRKMAAGEIGGGGVGSPWLLGREELRADGLKEERLDGRDWVTYMEEEEDRNPSYFESEGAVRLNLDSFIAKSLYDLRAKKDEQLNAATLATWNSHIRTLQLMKRNGDQDALILEDDVDFEWDLARLWATAKRRLPEDWDSVYLGHCWSHELHKPAYLHPSLHQATQPRCLHAYAVSRLGASSLHAALSDPWLAYQAPIDVALAALVARESLNSFSLQPPLIIQSKDLFFDISPGITSKKGTSREAGGGNVYGGQLADSTWERILRDEGHRVLDPVFNPNDPAVNYRAGRPSNEPYKPPLNPLGAASHHSNPSPDSSFNTDDTDDTVLVDSAPGQPLIAVTHPLDAKDPSLPLAPIAKADADDSKPTELAPAGPKKIGTGGKFVVGQKKKLSPAGAGAKKGDAEMMEAKKEGGRRVGTGARPKGMGVGA</sequence>
<dbReference type="STRING" id="106004.A0A1Y2FVW8"/>
<evidence type="ECO:0008006" key="4">
    <source>
        <dbReference type="Google" id="ProtNLM"/>
    </source>
</evidence>
<proteinExistence type="predicted"/>
<comment type="caution">
    <text evidence="2">The sequence shown here is derived from an EMBL/GenBank/DDBJ whole genome shotgun (WGS) entry which is preliminary data.</text>
</comment>
<reference evidence="2 3" key="1">
    <citation type="submission" date="2016-07" db="EMBL/GenBank/DDBJ databases">
        <title>Pervasive Adenine N6-methylation of Active Genes in Fungi.</title>
        <authorList>
            <consortium name="DOE Joint Genome Institute"/>
            <person name="Mondo S.J."/>
            <person name="Dannebaum R.O."/>
            <person name="Kuo R.C."/>
            <person name="Labutti K."/>
            <person name="Haridas S."/>
            <person name="Kuo A."/>
            <person name="Salamov A."/>
            <person name="Ahrendt S.R."/>
            <person name="Lipzen A."/>
            <person name="Sullivan W."/>
            <person name="Andreopoulos W.B."/>
            <person name="Clum A."/>
            <person name="Lindquist E."/>
            <person name="Daum C."/>
            <person name="Ramamoorthy G.K."/>
            <person name="Gryganskyi A."/>
            <person name="Culley D."/>
            <person name="Magnuson J.K."/>
            <person name="James T.Y."/>
            <person name="O'Malley M.A."/>
            <person name="Stajich J.E."/>
            <person name="Spatafora J.W."/>
            <person name="Visel A."/>
            <person name="Grigoriev I.V."/>
        </authorList>
    </citation>
    <scope>NUCLEOTIDE SEQUENCE [LARGE SCALE GENOMIC DNA]</scope>
    <source>
        <strain evidence="2 3">62-1032</strain>
    </source>
</reference>
<dbReference type="EMBL" id="MCGR01000013">
    <property type="protein sequence ID" value="ORY87454.1"/>
    <property type="molecule type" value="Genomic_DNA"/>
</dbReference>
<evidence type="ECO:0000256" key="1">
    <source>
        <dbReference type="SAM" id="MobiDB-lite"/>
    </source>
</evidence>
<protein>
    <recommendedName>
        <fullName evidence="4">Glycosyltransferase family 25 protein</fullName>
    </recommendedName>
</protein>